<dbReference type="OrthoDB" id="687122at2759"/>
<dbReference type="PANTHER" id="PTHR31672:SF13">
    <property type="entry name" value="F-BOX PROTEIN CPR30-LIKE"/>
    <property type="match status" value="1"/>
</dbReference>
<dbReference type="STRING" id="93759.A0A1R3KAL8"/>
<proteinExistence type="predicted"/>
<dbReference type="Proteomes" id="UP000187203">
    <property type="component" value="Unassembled WGS sequence"/>
</dbReference>
<dbReference type="InterPro" id="IPR036047">
    <property type="entry name" value="F-box-like_dom_sf"/>
</dbReference>
<organism evidence="3 4">
    <name type="scientific">Corchorus olitorius</name>
    <dbReference type="NCBI Taxonomy" id="93759"/>
    <lineage>
        <taxon>Eukaryota</taxon>
        <taxon>Viridiplantae</taxon>
        <taxon>Streptophyta</taxon>
        <taxon>Embryophyta</taxon>
        <taxon>Tracheophyta</taxon>
        <taxon>Spermatophyta</taxon>
        <taxon>Magnoliopsida</taxon>
        <taxon>eudicotyledons</taxon>
        <taxon>Gunneridae</taxon>
        <taxon>Pentapetalae</taxon>
        <taxon>rosids</taxon>
        <taxon>malvids</taxon>
        <taxon>Malvales</taxon>
        <taxon>Malvaceae</taxon>
        <taxon>Grewioideae</taxon>
        <taxon>Apeibeae</taxon>
        <taxon>Corchorus</taxon>
    </lineage>
</organism>
<evidence type="ECO:0000259" key="1">
    <source>
        <dbReference type="Pfam" id="PF07734"/>
    </source>
</evidence>
<evidence type="ECO:0000259" key="2">
    <source>
        <dbReference type="Pfam" id="PF12937"/>
    </source>
</evidence>
<keyword evidence="4" id="KW-1185">Reference proteome</keyword>
<feature type="domain" description="F-box associated beta-propeller type 1" evidence="1">
    <location>
        <begin position="105"/>
        <end position="357"/>
    </location>
</feature>
<dbReference type="InterPro" id="IPR017451">
    <property type="entry name" value="F-box-assoc_interact_dom"/>
</dbReference>
<dbReference type="EMBL" id="AWUE01014299">
    <property type="protein sequence ID" value="OMP04140.1"/>
    <property type="molecule type" value="Genomic_DNA"/>
</dbReference>
<feature type="domain" description="F-box" evidence="2">
    <location>
        <begin position="23"/>
        <end position="67"/>
    </location>
</feature>
<reference evidence="4" key="1">
    <citation type="submission" date="2013-09" db="EMBL/GenBank/DDBJ databases">
        <title>Corchorus olitorius genome sequencing.</title>
        <authorList>
            <person name="Alam M."/>
            <person name="Haque M.S."/>
            <person name="Islam M.S."/>
            <person name="Emdad E.M."/>
            <person name="Islam M.M."/>
            <person name="Ahmed B."/>
            <person name="Halim A."/>
            <person name="Hossen Q.M.M."/>
            <person name="Hossain M.Z."/>
            <person name="Ahmed R."/>
            <person name="Khan M.M."/>
            <person name="Islam R."/>
            <person name="Rashid M.M."/>
            <person name="Khan S.A."/>
            <person name="Rahman M.S."/>
            <person name="Alam M."/>
            <person name="Yahiya A.S."/>
            <person name="Khan M.S."/>
            <person name="Azam M.S."/>
            <person name="Haque T."/>
            <person name="Lashkar M.Z.H."/>
            <person name="Akhand A.I."/>
            <person name="Morshed G."/>
            <person name="Roy S."/>
            <person name="Uddin K.S."/>
            <person name="Rabeya T."/>
            <person name="Hossain A.S."/>
            <person name="Chowdhury A."/>
            <person name="Snigdha A.R."/>
            <person name="Mortoza M.S."/>
            <person name="Matin S.A."/>
            <person name="Hoque S.M.E."/>
            <person name="Islam M.K."/>
            <person name="Roy D.K."/>
            <person name="Haider R."/>
            <person name="Moosa M.M."/>
            <person name="Elias S.M."/>
            <person name="Hasan A.M."/>
            <person name="Jahan S."/>
            <person name="Shafiuddin M."/>
            <person name="Mahmood N."/>
            <person name="Shommy N.S."/>
        </authorList>
    </citation>
    <scope>NUCLEOTIDE SEQUENCE [LARGE SCALE GENOMIC DNA]</scope>
    <source>
        <strain evidence="4">cv. O-4</strain>
    </source>
</reference>
<dbReference type="PANTHER" id="PTHR31672">
    <property type="entry name" value="BNACNNG10540D PROTEIN"/>
    <property type="match status" value="1"/>
</dbReference>
<dbReference type="InterPro" id="IPR006527">
    <property type="entry name" value="F-box-assoc_dom_typ1"/>
</dbReference>
<dbReference type="SUPFAM" id="SSF81383">
    <property type="entry name" value="F-box domain"/>
    <property type="match status" value="1"/>
</dbReference>
<protein>
    <recommendedName>
        <fullName evidence="5">F-box domain-containing protein</fullName>
    </recommendedName>
</protein>
<dbReference type="Pfam" id="PF12937">
    <property type="entry name" value="F-box-like"/>
    <property type="match status" value="1"/>
</dbReference>
<dbReference type="InterPro" id="IPR050796">
    <property type="entry name" value="SCF_F-box_component"/>
</dbReference>
<comment type="caution">
    <text evidence="3">The sequence shown here is derived from an EMBL/GenBank/DDBJ whole genome shotgun (WGS) entry which is preliminary data.</text>
</comment>
<sequence>MAARNEKRRRLEFAPPPPDENIINRLPPQIMGDILLKLSSSIKTLIYCRCVCKSWYEILSDSYFTRSLVSTSPLSVLLLFPGYSVANCLIEVQKEEFSLIKKKKVSQLLDLNKTFIPGNHNLIGSCNGLLCFETGSDYQSCRYIFNPVLGRDRNDFVMLPKLYIDPSHTKKRVDSDIYGFGFCPKTYQYKVIRSMNFFGEYVYTIGTDSWRRIEDSPANNSKYENRDPGLYFNGALHWLPYKSIWCFDLYTEKFHQFPLPPLQQQYKNCKFDFGLKVFDNCLALYFKEKRNSNLKIWVMKDYGVKESWANFFSVSENYEEHSWVWNSIPLKLTKDGSLLIVYDNEKRSLVYFDLRRGEVVGKRRINGLKKRSEACYGGICIAHIATLISPKHIMKSSSPPILYN</sequence>
<evidence type="ECO:0008006" key="5">
    <source>
        <dbReference type="Google" id="ProtNLM"/>
    </source>
</evidence>
<evidence type="ECO:0000313" key="4">
    <source>
        <dbReference type="Proteomes" id="UP000187203"/>
    </source>
</evidence>
<dbReference type="Pfam" id="PF07734">
    <property type="entry name" value="FBA_1"/>
    <property type="match status" value="1"/>
</dbReference>
<accession>A0A1R3KAL8</accession>
<dbReference type="NCBIfam" id="TIGR01640">
    <property type="entry name" value="F_box_assoc_1"/>
    <property type="match status" value="1"/>
</dbReference>
<dbReference type="InterPro" id="IPR001810">
    <property type="entry name" value="F-box_dom"/>
</dbReference>
<name>A0A1R3KAL8_9ROSI</name>
<evidence type="ECO:0000313" key="3">
    <source>
        <dbReference type="EMBL" id="OMP04140.1"/>
    </source>
</evidence>
<dbReference type="Gene3D" id="1.20.1280.50">
    <property type="match status" value="1"/>
</dbReference>
<gene>
    <name evidence="3" type="ORF">COLO4_09909</name>
</gene>
<dbReference type="AlphaFoldDB" id="A0A1R3KAL8"/>